<evidence type="ECO:0000256" key="1">
    <source>
        <dbReference type="ARBA" id="ARBA00009670"/>
    </source>
</evidence>
<dbReference type="PANTHER" id="PTHR10566:SF113">
    <property type="entry name" value="PROTEIN ACTIVITY OF BC1 COMPLEX KINASE 7, CHLOROPLASTIC"/>
    <property type="match status" value="1"/>
</dbReference>
<feature type="transmembrane region" description="Helical" evidence="2">
    <location>
        <begin position="471"/>
        <end position="492"/>
    </location>
</feature>
<feature type="domain" description="ABC1 atypical kinase-like" evidence="3">
    <location>
        <begin position="69"/>
        <end position="310"/>
    </location>
</feature>
<dbReference type="RefSeq" id="WP_183328898.1">
    <property type="nucleotide sequence ID" value="NZ_JACHHK010000006.1"/>
</dbReference>
<proteinExistence type="inferred from homology"/>
<evidence type="ECO:0000259" key="3">
    <source>
        <dbReference type="Pfam" id="PF03109"/>
    </source>
</evidence>
<dbReference type="SUPFAM" id="SSF56112">
    <property type="entry name" value="Protein kinase-like (PK-like)"/>
    <property type="match status" value="1"/>
</dbReference>
<gene>
    <name evidence="4" type="ORF">HNQ47_001634</name>
</gene>
<comment type="similarity">
    <text evidence="1">Belongs to the protein kinase superfamily. ADCK protein kinase family.</text>
</comment>
<dbReference type="PANTHER" id="PTHR10566">
    <property type="entry name" value="CHAPERONE-ACTIVITY OF BC1 COMPLEX CABC1 -RELATED"/>
    <property type="match status" value="1"/>
</dbReference>
<name>A0A7W8CYZ0_9FIRM</name>
<dbReference type="InterPro" id="IPR011009">
    <property type="entry name" value="Kinase-like_dom_sf"/>
</dbReference>
<dbReference type="Pfam" id="PF03109">
    <property type="entry name" value="ABC1"/>
    <property type="match status" value="1"/>
</dbReference>
<reference evidence="4 5" key="1">
    <citation type="submission" date="2020-08" db="EMBL/GenBank/DDBJ databases">
        <title>Genomic Encyclopedia of Type Strains, Phase IV (KMG-IV): sequencing the most valuable type-strain genomes for metagenomic binning, comparative biology and taxonomic classification.</title>
        <authorList>
            <person name="Goeker M."/>
        </authorList>
    </citation>
    <scope>NUCLEOTIDE SEQUENCE [LARGE SCALE GENOMIC DNA]</scope>
    <source>
        <strain evidence="4 5">DSM 25799</strain>
    </source>
</reference>
<keyword evidence="4" id="KW-0830">Ubiquinone</keyword>
<dbReference type="Proteomes" id="UP000539953">
    <property type="component" value="Unassembled WGS sequence"/>
</dbReference>
<protein>
    <submittedName>
        <fullName evidence="4">Ubiquinone biosynthesis protein</fullName>
    </submittedName>
</protein>
<accession>A0A7W8CYZ0</accession>
<keyword evidence="2" id="KW-0472">Membrane</keyword>
<comment type="caution">
    <text evidence="4">The sequence shown here is derived from an EMBL/GenBank/DDBJ whole genome shotgun (WGS) entry which is preliminary data.</text>
</comment>
<dbReference type="InterPro" id="IPR004147">
    <property type="entry name" value="ABC1_dom"/>
</dbReference>
<evidence type="ECO:0000256" key="2">
    <source>
        <dbReference type="SAM" id="Phobius"/>
    </source>
</evidence>
<dbReference type="EMBL" id="JACHHK010000006">
    <property type="protein sequence ID" value="MBB5183599.1"/>
    <property type="molecule type" value="Genomic_DNA"/>
</dbReference>
<evidence type="ECO:0000313" key="5">
    <source>
        <dbReference type="Proteomes" id="UP000539953"/>
    </source>
</evidence>
<organism evidence="4 5">
    <name type="scientific">Catenisphaera adipataccumulans</name>
    <dbReference type="NCBI Taxonomy" id="700500"/>
    <lineage>
        <taxon>Bacteria</taxon>
        <taxon>Bacillati</taxon>
        <taxon>Bacillota</taxon>
        <taxon>Erysipelotrichia</taxon>
        <taxon>Erysipelotrichales</taxon>
        <taxon>Erysipelotrichaceae</taxon>
        <taxon>Catenisphaera</taxon>
    </lineage>
</organism>
<dbReference type="InterPro" id="IPR050154">
    <property type="entry name" value="UbiB_kinase"/>
</dbReference>
<keyword evidence="5" id="KW-1185">Reference proteome</keyword>
<keyword evidence="2" id="KW-0812">Transmembrane</keyword>
<sequence length="531" mass="61019">MARKNSSNNNTRFLQIVSILRKYKVNEGLDPVKLRNILEELGPTFVKIGQILSNRQDIFSERYCRELMKLRSNVKPMPIETVRKVLEEAYHKPWDEVFTSFDEEPLGAASIAQVHAATLPTGESVVVKVQRPGIYETMERDVKLLRRAARVMNLSDAVSSVVDLDMVIDEFWETAKEEMDFTIEAVFAQRFKQAYKDCKFIDAPIIYTDYSTKYVLVMEYVDGLEINNHMALEQAGYDCKEIADKLAYNYITQIIDKGFFHADPHSGNLRIRNHQIVWIDFGMMGTLDAKEREVMREVVKAVGTKDVLTITDCILTLGNCQKEIDYMQLMWEIEQFMLQYVDQSFEEIDIAKMIQEVFAICHKYRIQLPKGVSMLARSMMTMEGTLMDLDPQCNIMKIAMTHKDSWRTVSTKDVLEKGVKKGARITMKTMDLPVQTSDLLRLAERGRLKLNLNVMGSAEPIAKVDRMVNRLIVCILIAALLIGSSLLCMTNMEPRILGIPAIGFLGFMIAFAMSIWLFVKMLFLHRRNKMF</sequence>
<evidence type="ECO:0000313" key="4">
    <source>
        <dbReference type="EMBL" id="MBB5183599.1"/>
    </source>
</evidence>
<keyword evidence="2" id="KW-1133">Transmembrane helix</keyword>
<dbReference type="CDD" id="cd05121">
    <property type="entry name" value="ABC1_ADCK3-like"/>
    <property type="match status" value="1"/>
</dbReference>
<feature type="transmembrane region" description="Helical" evidence="2">
    <location>
        <begin position="498"/>
        <end position="519"/>
    </location>
</feature>
<dbReference type="AlphaFoldDB" id="A0A7W8CYZ0"/>